<reference evidence="4 5" key="1">
    <citation type="submission" date="2019-07" db="EMBL/GenBank/DDBJ databases">
        <authorList>
            <person name="Friedrich A."/>
            <person name="Schacherer J."/>
        </authorList>
    </citation>
    <scope>NUCLEOTIDE SEQUENCE [LARGE SCALE GENOMIC DNA]</scope>
</reference>
<keyword evidence="5" id="KW-1185">Reference proteome</keyword>
<evidence type="ECO:0000259" key="3">
    <source>
        <dbReference type="Pfam" id="PF06747"/>
    </source>
</evidence>
<dbReference type="PANTHER" id="PTHR13639:SF2">
    <property type="entry name" value="CYTOCHROME C OXIDASE ASSEMBLY FACTOR 4 HOMOLOG, MITOCHONDRIAL"/>
    <property type="match status" value="1"/>
</dbReference>
<evidence type="ECO:0000256" key="1">
    <source>
        <dbReference type="ARBA" id="ARBA00023157"/>
    </source>
</evidence>
<evidence type="ECO:0000313" key="5">
    <source>
        <dbReference type="Proteomes" id="UP000478008"/>
    </source>
</evidence>
<gene>
    <name evidence="4" type="ORF">DEBR0S4_03642G</name>
</gene>
<dbReference type="PROSITE" id="PS51808">
    <property type="entry name" value="CHCH"/>
    <property type="match status" value="1"/>
</dbReference>
<protein>
    <submittedName>
        <fullName evidence="4">DEBR0S4_03642g1_1</fullName>
    </submittedName>
</protein>
<accession>A0A7D9CYC4</accession>
<dbReference type="Proteomes" id="UP000478008">
    <property type="component" value="Unassembled WGS sequence"/>
</dbReference>
<feature type="compositionally biased region" description="Basic and acidic residues" evidence="2">
    <location>
        <begin position="27"/>
        <end position="46"/>
    </location>
</feature>
<dbReference type="PANTHER" id="PTHR13639">
    <property type="entry name" value="CYTOCHROME C OXIDASE ASSEMBLY FACTOR 4 HOMOLOG, MITOCHONDRIAL"/>
    <property type="match status" value="1"/>
</dbReference>
<dbReference type="Pfam" id="PF06747">
    <property type="entry name" value="CHCH"/>
    <property type="match status" value="1"/>
</dbReference>
<dbReference type="InterPro" id="IPR039870">
    <property type="entry name" value="Coa4-like"/>
</dbReference>
<feature type="compositionally biased region" description="Acidic residues" evidence="2">
    <location>
        <begin position="47"/>
        <end position="73"/>
    </location>
</feature>
<sequence length="133" mass="15466">MREDGKGVTDHKASNESMNVENNGGAEIERDGQEKSHREEQKKKGGEEEEEEDNDNDDDDDDDGDDDDDEPDEWDQRIEKTGCAKENLALQLCHYDTGDWRKCIDEMNAFRKCWSEHQNNERTHVKDNDISDF</sequence>
<dbReference type="EMBL" id="CABFWN010000004">
    <property type="protein sequence ID" value="VUG18837.1"/>
    <property type="molecule type" value="Genomic_DNA"/>
</dbReference>
<feature type="region of interest" description="Disordered" evidence="2">
    <location>
        <begin position="1"/>
        <end position="80"/>
    </location>
</feature>
<name>A0A7D9CYC4_DEKBR</name>
<evidence type="ECO:0000256" key="2">
    <source>
        <dbReference type="SAM" id="MobiDB-lite"/>
    </source>
</evidence>
<feature type="compositionally biased region" description="Basic and acidic residues" evidence="2">
    <location>
        <begin position="1"/>
        <end position="14"/>
    </location>
</feature>
<dbReference type="GO" id="GO:0033617">
    <property type="term" value="P:mitochondrial respiratory chain complex IV assembly"/>
    <property type="evidence" value="ECO:0007669"/>
    <property type="project" value="InterPro"/>
</dbReference>
<proteinExistence type="predicted"/>
<keyword evidence="1" id="KW-1015">Disulfide bond</keyword>
<evidence type="ECO:0000313" key="4">
    <source>
        <dbReference type="EMBL" id="VUG18837.1"/>
    </source>
</evidence>
<organism evidence="4 5">
    <name type="scientific">Dekkera bruxellensis</name>
    <name type="common">Brettanomyces custersii</name>
    <dbReference type="NCBI Taxonomy" id="5007"/>
    <lineage>
        <taxon>Eukaryota</taxon>
        <taxon>Fungi</taxon>
        <taxon>Dikarya</taxon>
        <taxon>Ascomycota</taxon>
        <taxon>Saccharomycotina</taxon>
        <taxon>Pichiomycetes</taxon>
        <taxon>Pichiales</taxon>
        <taxon>Pichiaceae</taxon>
        <taxon>Brettanomyces</taxon>
    </lineage>
</organism>
<dbReference type="InterPro" id="IPR010625">
    <property type="entry name" value="CHCH"/>
</dbReference>
<dbReference type="AlphaFoldDB" id="A0A7D9CYC4"/>
<dbReference type="GO" id="GO:0005758">
    <property type="term" value="C:mitochondrial intermembrane space"/>
    <property type="evidence" value="ECO:0007669"/>
    <property type="project" value="InterPro"/>
</dbReference>
<feature type="domain" description="CHCH" evidence="3">
    <location>
        <begin position="83"/>
        <end position="115"/>
    </location>
</feature>